<sequence>MTVDSGMPGRSCPIDYRYRPEALCADPVAAESETMYVIGGLYGNTVALATLDRRVDGDMASGAAPQLVFNGDFNWFNIDPDAFTTINHTVLGHDAIQGNVEHELAEPDEEAGCGCAYPDFVEQAMVERSNRIIQRLQQTARDFPDLSAALGRLPRYRCYHLAGQRILVLHGDPESLAGWGLAHESLTRPGHDEVVANWFRATDADVIACTHTCLPAVWQREVDGRRRLVINNGSAGMGNLRQDTRGLITRLATTPHTEALVNARCGELWASLVPLDFDLTDWLTSFDRWWPSGTAAAISYRDRLVNGTSLAPSDLLI</sequence>
<dbReference type="RefSeq" id="WP_243402371.1">
    <property type="nucleotide sequence ID" value="NZ_QEKQ01000003.1"/>
</dbReference>
<proteinExistence type="predicted"/>
<dbReference type="InterPro" id="IPR029052">
    <property type="entry name" value="Metallo-depent_PP-like"/>
</dbReference>
<name>A0A2U1CY26_9GAMM</name>
<dbReference type="SUPFAM" id="SSF56300">
    <property type="entry name" value="Metallo-dependent phosphatases"/>
    <property type="match status" value="1"/>
</dbReference>
<gene>
    <name evidence="1" type="ORF">C8D92_10371</name>
</gene>
<reference evidence="1 2" key="1">
    <citation type="submission" date="2018-04" db="EMBL/GenBank/DDBJ databases">
        <title>Genomic Encyclopedia of Type Strains, Phase IV (KMG-IV): sequencing the most valuable type-strain genomes for metagenomic binning, comparative biology and taxonomic classification.</title>
        <authorList>
            <person name="Goeker M."/>
        </authorList>
    </citation>
    <scope>NUCLEOTIDE SEQUENCE [LARGE SCALE GENOMIC DNA]</scope>
    <source>
        <strain evidence="1 2">DSM 28688</strain>
    </source>
</reference>
<comment type="caution">
    <text evidence="1">The sequence shown here is derived from an EMBL/GenBank/DDBJ whole genome shotgun (WGS) entry which is preliminary data.</text>
</comment>
<dbReference type="Proteomes" id="UP000245887">
    <property type="component" value="Unassembled WGS sequence"/>
</dbReference>
<accession>A0A2U1CY26</accession>
<evidence type="ECO:0000313" key="1">
    <source>
        <dbReference type="EMBL" id="PVY77386.1"/>
    </source>
</evidence>
<dbReference type="Gene3D" id="3.60.21.10">
    <property type="match status" value="1"/>
</dbReference>
<protein>
    <submittedName>
        <fullName evidence="1">Calcineurin-like phosphoesterase family protein</fullName>
    </submittedName>
</protein>
<organism evidence="1 2">
    <name type="scientific">Tamilnaduibacter salinus</name>
    <dbReference type="NCBI Taxonomy" id="1484056"/>
    <lineage>
        <taxon>Bacteria</taxon>
        <taxon>Pseudomonadati</taxon>
        <taxon>Pseudomonadota</taxon>
        <taxon>Gammaproteobacteria</taxon>
        <taxon>Pseudomonadales</taxon>
        <taxon>Marinobacteraceae</taxon>
        <taxon>Tamilnaduibacter</taxon>
    </lineage>
</organism>
<evidence type="ECO:0000313" key="2">
    <source>
        <dbReference type="Proteomes" id="UP000245887"/>
    </source>
</evidence>
<dbReference type="AlphaFoldDB" id="A0A2U1CY26"/>
<dbReference type="EMBL" id="QEKQ01000003">
    <property type="protein sequence ID" value="PVY77386.1"/>
    <property type="molecule type" value="Genomic_DNA"/>
</dbReference>